<dbReference type="Proteomes" id="UP000473008">
    <property type="component" value="Unassembled WGS sequence"/>
</dbReference>
<sequence length="121" mass="13641">MRLLFFPLIVLSFGVSASSNQIYLDCEGERYDRELQHSFGMVKNQLLLDKSDKTISLVITGIPIEETPGYKTPYFESPTQYQTEQGKKPMISINRHTLEYAISLPFGNEISGSCTVKQSAI</sequence>
<feature type="signal peptide" evidence="1">
    <location>
        <begin position="1"/>
        <end position="17"/>
    </location>
</feature>
<gene>
    <name evidence="2" type="ORF">G5S52_17435</name>
</gene>
<dbReference type="AlphaFoldDB" id="A0A6M1RA49"/>
<dbReference type="RefSeq" id="WP_165016750.1">
    <property type="nucleotide sequence ID" value="NZ_JAALDL010000014.1"/>
</dbReference>
<evidence type="ECO:0000313" key="2">
    <source>
        <dbReference type="EMBL" id="NGN99365.1"/>
    </source>
</evidence>
<dbReference type="EMBL" id="JAALDL010000014">
    <property type="protein sequence ID" value="NGN99365.1"/>
    <property type="molecule type" value="Genomic_DNA"/>
</dbReference>
<protein>
    <submittedName>
        <fullName evidence="2">Uncharacterized protein</fullName>
    </submittedName>
</protein>
<name>A0A6M1RA49_9GAMM</name>
<organism evidence="2 3">
    <name type="scientific">Grimontia sedimenti</name>
    <dbReference type="NCBI Taxonomy" id="2711294"/>
    <lineage>
        <taxon>Bacteria</taxon>
        <taxon>Pseudomonadati</taxon>
        <taxon>Pseudomonadota</taxon>
        <taxon>Gammaproteobacteria</taxon>
        <taxon>Vibrionales</taxon>
        <taxon>Vibrionaceae</taxon>
        <taxon>Grimontia</taxon>
    </lineage>
</organism>
<keyword evidence="3" id="KW-1185">Reference proteome</keyword>
<reference evidence="2 3" key="1">
    <citation type="submission" date="2020-02" db="EMBL/GenBank/DDBJ databases">
        <title>The draft genome of Grimontia sedimenta sp. nov., isolated from benthic sediments near coral reefs south of Kuwait.</title>
        <authorList>
            <person name="Mahmoud H.M."/>
            <person name="Jose L."/>
            <person name="Eapen S."/>
        </authorList>
    </citation>
    <scope>NUCLEOTIDE SEQUENCE [LARGE SCALE GENOMIC DNA]</scope>
    <source>
        <strain evidence="2 3">S25</strain>
    </source>
</reference>
<feature type="chain" id="PRO_5026787911" evidence="1">
    <location>
        <begin position="18"/>
        <end position="121"/>
    </location>
</feature>
<comment type="caution">
    <text evidence="2">The sequence shown here is derived from an EMBL/GenBank/DDBJ whole genome shotgun (WGS) entry which is preliminary data.</text>
</comment>
<proteinExistence type="predicted"/>
<keyword evidence="1" id="KW-0732">Signal</keyword>
<evidence type="ECO:0000256" key="1">
    <source>
        <dbReference type="SAM" id="SignalP"/>
    </source>
</evidence>
<evidence type="ECO:0000313" key="3">
    <source>
        <dbReference type="Proteomes" id="UP000473008"/>
    </source>
</evidence>
<accession>A0A6M1RA49</accession>